<dbReference type="Proteomes" id="UP000499080">
    <property type="component" value="Unassembled WGS sequence"/>
</dbReference>
<dbReference type="EMBL" id="BGPR01000189">
    <property type="protein sequence ID" value="GBM03244.1"/>
    <property type="molecule type" value="Genomic_DNA"/>
</dbReference>
<keyword evidence="2" id="KW-1185">Reference proteome</keyword>
<organism evidence="1 2">
    <name type="scientific">Araneus ventricosus</name>
    <name type="common">Orbweaver spider</name>
    <name type="synonym">Epeira ventricosa</name>
    <dbReference type="NCBI Taxonomy" id="182803"/>
    <lineage>
        <taxon>Eukaryota</taxon>
        <taxon>Metazoa</taxon>
        <taxon>Ecdysozoa</taxon>
        <taxon>Arthropoda</taxon>
        <taxon>Chelicerata</taxon>
        <taxon>Arachnida</taxon>
        <taxon>Araneae</taxon>
        <taxon>Araneomorphae</taxon>
        <taxon>Entelegynae</taxon>
        <taxon>Araneoidea</taxon>
        <taxon>Araneidae</taxon>
        <taxon>Araneus</taxon>
    </lineage>
</organism>
<proteinExistence type="predicted"/>
<gene>
    <name evidence="1" type="ORF">AVEN_142537_1</name>
</gene>
<accession>A0A4Y2CH10</accession>
<evidence type="ECO:0000313" key="2">
    <source>
        <dbReference type="Proteomes" id="UP000499080"/>
    </source>
</evidence>
<sequence length="180" mass="21194">MLVNQFIFRTKLWDIWKWREKVDIDRREYFLEWKCSTPFRFPSKRLDGFGVGINAGIFGYVESSTKDKLQECDKRFSLFSFVRARFLSPEKPGPGTKHWEEISLGDLFPPKCDHPHLSMFLQNVETDLETLEQPSDYWNRTPLLCRVQPQYSFKFFLLVSEATGKTEGIASLCVKSVQFF</sequence>
<reference evidence="1 2" key="1">
    <citation type="journal article" date="2019" name="Sci. Rep.">
        <title>Orb-weaving spider Araneus ventricosus genome elucidates the spidroin gene catalogue.</title>
        <authorList>
            <person name="Kono N."/>
            <person name="Nakamura H."/>
            <person name="Ohtoshi R."/>
            <person name="Moran D.A.P."/>
            <person name="Shinohara A."/>
            <person name="Yoshida Y."/>
            <person name="Fujiwara M."/>
            <person name="Mori M."/>
            <person name="Tomita M."/>
            <person name="Arakawa K."/>
        </authorList>
    </citation>
    <scope>NUCLEOTIDE SEQUENCE [LARGE SCALE GENOMIC DNA]</scope>
</reference>
<dbReference type="AlphaFoldDB" id="A0A4Y2CH10"/>
<name>A0A4Y2CH10_ARAVE</name>
<comment type="caution">
    <text evidence="1">The sequence shown here is derived from an EMBL/GenBank/DDBJ whole genome shotgun (WGS) entry which is preliminary data.</text>
</comment>
<protein>
    <submittedName>
        <fullName evidence="1">Uncharacterized protein</fullName>
    </submittedName>
</protein>
<evidence type="ECO:0000313" key="1">
    <source>
        <dbReference type="EMBL" id="GBM03244.1"/>
    </source>
</evidence>